<dbReference type="Pfam" id="PF01580">
    <property type="entry name" value="FtsK_SpoIIIE"/>
    <property type="match status" value="1"/>
</dbReference>
<reference evidence="6 7" key="1">
    <citation type="submission" date="2016-06" db="EMBL/GenBank/DDBJ databases">
        <authorList>
            <person name="Kjaerup R.B."/>
            <person name="Dalgaard T.S."/>
            <person name="Juul-Madsen H.R."/>
        </authorList>
    </citation>
    <scope>NUCLEOTIDE SEQUENCE [LARGE SCALE GENOMIC DNA]</scope>
    <source>
        <strain evidence="6 7">E152</strain>
    </source>
</reference>
<keyword evidence="1 3" id="KW-0547">Nucleotide-binding</keyword>
<feature type="region of interest" description="Disordered" evidence="4">
    <location>
        <begin position="470"/>
        <end position="524"/>
    </location>
</feature>
<evidence type="ECO:0000256" key="4">
    <source>
        <dbReference type="SAM" id="MobiDB-lite"/>
    </source>
</evidence>
<dbReference type="SUPFAM" id="SSF52540">
    <property type="entry name" value="P-loop containing nucleoside triphosphate hydrolases"/>
    <property type="match status" value="1"/>
</dbReference>
<sequence>MSTTRTESAPGIVDAAKLVAAAMLDVAAATPRVQRVYLPSLFGLEPADVFLALEAEFDPTPAVEIGIPGGHIGLLGIPTAGATLIPYLVTRTDGTEGSSHKPNCGSAGFAARVRDEVQYAASERPVLLLVLDPEPVDTVLTAAKDARELPELEWSALVERAVSNLPAAPPISQSVVADFVKRDVPQDAEQLAALLRLFRESGTDTQLGARLYELGCYLSDPQLATDDPQRLRRGVNWRAKLERWSAPGQDLALQLTAAYGDAEAPGRKKILNAATAFGIDYSAFTLNDLPEALPKDRLTIARPVNVRGAVAVAGGDSVALWLPGGGTFAILLKGTPSPADHATITWRGAQPDEAVIDAGRRELRIPCEASGEWVFGVLALGQGVPLRLAVFTGEGSWFPAEASFDVDPQTGCFLYEGEPEVVAVDSSGTIVFAPGIEPAGTGVVVAGEPIQYAAVWGSESHPIYLLDTGQVGAETPGEPGEPGAQGVDEPGDSGDGDDQSNFPDGGGDSQTPLPGTAIPDPLPSVPHAKLEVARRQLDADLSAVKFGVADGRGFISNMGGPSPKLSPQRLSIGGVTVNGLDLERQILALPQATAYTAGFEEGQLQLEPDSLLERLALDDLGEAELEAFWSARRDMFQALQPHGSAHAIAAGVARDEASRYVKAYAQLLERAALGGPFRAEYERLILCDVITDVASGELLLAPTNPVTIAFLQRFDDQVTSWLPKAVEVLDADLKSCSIRHLLPTFALRENWYESVGGVPMLWRRYRKLPSAALGTDHDSGYITRRLHHFLEVFPEYRDDRQVLAVSFIEPGDGGAVLTALRRFYEPLARVAGPGRTASPLPSIDLTVVASNRPEKLERAMFAIDELVDAVLRDRVSLTVAEPGEQRPDFAHLTFIFRSPLRRQPATLNFSARASTLFVGGLASAPGRQTTPGRNETQFSWGTFPGRSPKQGDSLEGLVHACLEVVGGMPREQIVPNSTRMPSTRVSTGFLTEIYTRSVWVVHLDRLLGLEAFAASGAGENQRYLIDYEDRAEAGQPGLDAITATERVDPYHLALRKVLREIGNPRRSALDRILSHLNSVNGKWALDLLGADPSRIRERVGIVAGIAAVADLDGAFTPKEESVTVMLALDEVLDALPTDGRTRPLGRHCDDLLVLTMPLTGGTTPVADGPVRISGRLLEVKYRSVSDPELPALARPQLEAAREWLASKFNSDGPSRLFRARDLAELIRGGIARGEAFGLIPEVASGPVIDAVEARLEQVSQGEFHLDLSFDVEARRFHGEFISVEADSGFAAHRQVLPGTGQPLSWLRLGRPVLEALAAGAPVPGPATFKPATVPSIVPPEGPAPSGHGGPAGAPDTPVDSGGATPAAGDSSPSPDAPLPDQPEVRVPAGRRDPARDAETQRVASELTEAAAKYGLNVEPFDPALAEVGPSIIRLRTRLLGRQTLSGLQSRADDLGREVGVAEGLLIDQEPYYVTVDVPRAERETVRYSDYAHLLDGPAEPGALNFLLGVAPSGEVRIADLARLPHLLVAGATGSGKSVLLRALVSSLVRARNPQGLQLLVCDPQTVNYEPFEGGMHLVEGRIITDPLEMVGQLNDTLARELDRRRATLRAARVTSALEFYEEGGVPEELRQMVIIIDEFADLTDALQRDARAAFMQNVKRFAQMTRALGIYLVLATQRPSVQIITGDIKANLTARVALRVQASQDSITIIGRGGAESLRDKGDLLFDHGGRLEHLQGFLCTPLDAVAEVGRWQAG</sequence>
<dbReference type="GO" id="GO:0003677">
    <property type="term" value="F:DNA binding"/>
    <property type="evidence" value="ECO:0007669"/>
    <property type="project" value="InterPro"/>
</dbReference>
<dbReference type="Proteomes" id="UP000092389">
    <property type="component" value="Unassembled WGS sequence"/>
</dbReference>
<dbReference type="InterPro" id="IPR027417">
    <property type="entry name" value="P-loop_NTPase"/>
</dbReference>
<evidence type="ECO:0000256" key="1">
    <source>
        <dbReference type="ARBA" id="ARBA00022741"/>
    </source>
</evidence>
<feature type="region of interest" description="Disordered" evidence="4">
    <location>
        <begin position="1329"/>
        <end position="1402"/>
    </location>
</feature>
<dbReference type="PANTHER" id="PTHR22683">
    <property type="entry name" value="SPORULATION PROTEIN RELATED"/>
    <property type="match status" value="1"/>
</dbReference>
<comment type="caution">
    <text evidence="6">The sequence shown here is derived from an EMBL/GenBank/DDBJ whole genome shotgun (WGS) entry which is preliminary data.</text>
</comment>
<proteinExistence type="predicted"/>
<dbReference type="SMART" id="SM00382">
    <property type="entry name" value="AAA"/>
    <property type="match status" value="1"/>
</dbReference>
<feature type="compositionally biased region" description="Acidic residues" evidence="4">
    <location>
        <begin position="489"/>
        <end position="498"/>
    </location>
</feature>
<dbReference type="PROSITE" id="PS50901">
    <property type="entry name" value="FTSK"/>
    <property type="match status" value="1"/>
</dbReference>
<feature type="domain" description="FtsK" evidence="5">
    <location>
        <begin position="1512"/>
        <end position="1707"/>
    </location>
</feature>
<evidence type="ECO:0000313" key="6">
    <source>
        <dbReference type="EMBL" id="OBH73128.1"/>
    </source>
</evidence>
<organism evidence="6 7">
    <name type="scientific">Mycobacterium mantenii</name>
    <dbReference type="NCBI Taxonomy" id="560555"/>
    <lineage>
        <taxon>Bacteria</taxon>
        <taxon>Bacillati</taxon>
        <taxon>Actinomycetota</taxon>
        <taxon>Actinomycetes</taxon>
        <taxon>Mycobacteriales</taxon>
        <taxon>Mycobacteriaceae</taxon>
        <taxon>Mycobacterium</taxon>
        <taxon>Mycobacterium avium complex (MAC)</taxon>
    </lineage>
</organism>
<dbReference type="InterPro" id="IPR050206">
    <property type="entry name" value="FtsK/SpoIIIE/SftA"/>
</dbReference>
<feature type="compositionally biased region" description="Low complexity" evidence="4">
    <location>
        <begin position="1359"/>
        <end position="1373"/>
    </location>
</feature>
<evidence type="ECO:0000313" key="7">
    <source>
        <dbReference type="Proteomes" id="UP000092389"/>
    </source>
</evidence>
<dbReference type="InterPro" id="IPR003593">
    <property type="entry name" value="AAA+_ATPase"/>
</dbReference>
<dbReference type="EMBL" id="LZJU01000116">
    <property type="protein sequence ID" value="OBH73128.1"/>
    <property type="molecule type" value="Genomic_DNA"/>
</dbReference>
<dbReference type="PANTHER" id="PTHR22683:SF41">
    <property type="entry name" value="DNA TRANSLOCASE FTSK"/>
    <property type="match status" value="1"/>
</dbReference>
<feature type="binding site" evidence="3">
    <location>
        <begin position="1530"/>
        <end position="1537"/>
    </location>
    <ligand>
        <name>ATP</name>
        <dbReference type="ChEBI" id="CHEBI:30616"/>
    </ligand>
</feature>
<dbReference type="Gene3D" id="3.40.50.300">
    <property type="entry name" value="P-loop containing nucleotide triphosphate hydrolases"/>
    <property type="match status" value="1"/>
</dbReference>
<dbReference type="InterPro" id="IPR002543">
    <property type="entry name" value="FtsK_dom"/>
</dbReference>
<feature type="compositionally biased region" description="Polar residues" evidence="4">
    <location>
        <begin position="926"/>
        <end position="940"/>
    </location>
</feature>
<feature type="region of interest" description="Disordered" evidence="4">
    <location>
        <begin position="922"/>
        <end position="945"/>
    </location>
</feature>
<evidence type="ECO:0000256" key="3">
    <source>
        <dbReference type="PROSITE-ProRule" id="PRU00289"/>
    </source>
</evidence>
<keyword evidence="2 3" id="KW-0067">ATP-binding</keyword>
<evidence type="ECO:0000259" key="5">
    <source>
        <dbReference type="PROSITE" id="PS50901"/>
    </source>
</evidence>
<protein>
    <recommendedName>
        <fullName evidence="5">FtsK domain-containing protein</fullName>
    </recommendedName>
</protein>
<feature type="compositionally biased region" description="Basic and acidic residues" evidence="4">
    <location>
        <begin position="1389"/>
        <end position="1399"/>
    </location>
</feature>
<dbReference type="RefSeq" id="WP_067910818.1">
    <property type="nucleotide sequence ID" value="NZ_LZJP01000042.1"/>
</dbReference>
<name>A0A1A2T9P8_MYCNT</name>
<accession>A0A1A2T9P8</accession>
<dbReference type="GO" id="GO:0005524">
    <property type="term" value="F:ATP binding"/>
    <property type="evidence" value="ECO:0007669"/>
    <property type="project" value="UniProtKB-UniRule"/>
</dbReference>
<evidence type="ECO:0000256" key="2">
    <source>
        <dbReference type="ARBA" id="ARBA00022840"/>
    </source>
</evidence>
<gene>
    <name evidence="6" type="ORF">A5683_25245</name>
</gene>